<proteinExistence type="predicted"/>
<evidence type="ECO:0000313" key="1">
    <source>
        <dbReference type="EMBL" id="CAG8484310.1"/>
    </source>
</evidence>
<dbReference type="EMBL" id="CAJVPT010002610">
    <property type="protein sequence ID" value="CAG8484310.1"/>
    <property type="molecule type" value="Genomic_DNA"/>
</dbReference>
<keyword evidence="2" id="KW-1185">Reference proteome</keyword>
<evidence type="ECO:0000313" key="2">
    <source>
        <dbReference type="Proteomes" id="UP000789525"/>
    </source>
</evidence>
<protein>
    <submittedName>
        <fullName evidence="1">5341_t:CDS:1</fullName>
    </submittedName>
</protein>
<comment type="caution">
    <text evidence="1">The sequence shown here is derived from an EMBL/GenBank/DDBJ whole genome shotgun (WGS) entry which is preliminary data.</text>
</comment>
<dbReference type="Proteomes" id="UP000789525">
    <property type="component" value="Unassembled WGS sequence"/>
</dbReference>
<name>A0ACA9KNK6_9GLOM</name>
<reference evidence="1" key="1">
    <citation type="submission" date="2021-06" db="EMBL/GenBank/DDBJ databases">
        <authorList>
            <person name="Kallberg Y."/>
            <person name="Tangrot J."/>
            <person name="Rosling A."/>
        </authorList>
    </citation>
    <scope>NUCLEOTIDE SEQUENCE</scope>
    <source>
        <strain evidence="1">CL356</strain>
    </source>
</reference>
<sequence>MNSNGDGWVSFTAMDITPSPNNNGKYLLVSTDDESGRIILFRTFNDHNSIIKDEINANHSLIQLANFYDEFIPFTNDSHSSSLSRKLTNPRVLWHPSGNFFYSYGVDSIIRVYSLRTKKLIDQVRGHNDVVRGMWYDDERDLLITCGFDKCVKVWCSDEFSSKELIKGLRDEEEERMMLGSRRNTIV</sequence>
<organism evidence="1 2">
    <name type="scientific">Acaulospora colombiana</name>
    <dbReference type="NCBI Taxonomy" id="27376"/>
    <lineage>
        <taxon>Eukaryota</taxon>
        <taxon>Fungi</taxon>
        <taxon>Fungi incertae sedis</taxon>
        <taxon>Mucoromycota</taxon>
        <taxon>Glomeromycotina</taxon>
        <taxon>Glomeromycetes</taxon>
        <taxon>Diversisporales</taxon>
        <taxon>Acaulosporaceae</taxon>
        <taxon>Acaulospora</taxon>
    </lineage>
</organism>
<accession>A0ACA9KNK6</accession>
<gene>
    <name evidence="1" type="ORF">ACOLOM_LOCUS2113</name>
</gene>